<keyword evidence="4" id="KW-1185">Reference proteome</keyword>
<reference evidence="3" key="1">
    <citation type="submission" date="2018-01" db="EMBL/GenBank/DDBJ databases">
        <authorList>
            <person name="Mao J.F."/>
        </authorList>
    </citation>
    <scope>NUCLEOTIDE SEQUENCE</scope>
    <source>
        <strain evidence="3">Huo1</strain>
        <tissue evidence="3">Leaf</tissue>
    </source>
</reference>
<gene>
    <name evidence="3" type="ORF">SASPL_155028</name>
</gene>
<proteinExistence type="predicted"/>
<protein>
    <recommendedName>
        <fullName evidence="2">PB1-like domain-containing protein</fullName>
    </recommendedName>
</protein>
<evidence type="ECO:0000313" key="3">
    <source>
        <dbReference type="EMBL" id="KAG6386137.1"/>
    </source>
</evidence>
<sequence length="301" mass="34745">MIDKVIGGSFVGRYGFDPDKFGYFDIEEEVKKLGIMSWSKMCYKIPDRNLYVIIKSDKEVMQMLAYLSHRIRTEVVAENIGQNVGDNEESSCDIDVNYYPSESEESDNELTDIELFDENDNGCAVKERKIVVGDDISDDISKLLDACVGNDENENIFDYASSDSDVHSFESDDNDDDIGRFKFKNEDATTFIDDYYTVSRYLEGYRVGLEPIRGQRMWPEVEETTVKPPVIRRMSGRPKKKRRRAPEEKDPKFPKKKRSGVQMTCQNCHQQGHNSRSGKLHLRISYAPYIYFSLEYQQANG</sequence>
<feature type="compositionally biased region" description="Basic residues" evidence="1">
    <location>
        <begin position="234"/>
        <end position="244"/>
    </location>
</feature>
<name>A0A8X8W128_SALSN</name>
<dbReference type="InterPro" id="IPR058594">
    <property type="entry name" value="PB1-like_dom_pln"/>
</dbReference>
<dbReference type="Pfam" id="PF26130">
    <property type="entry name" value="PB1-like"/>
    <property type="match status" value="1"/>
</dbReference>
<dbReference type="Proteomes" id="UP000298416">
    <property type="component" value="Unassembled WGS sequence"/>
</dbReference>
<organism evidence="3">
    <name type="scientific">Salvia splendens</name>
    <name type="common">Scarlet sage</name>
    <dbReference type="NCBI Taxonomy" id="180675"/>
    <lineage>
        <taxon>Eukaryota</taxon>
        <taxon>Viridiplantae</taxon>
        <taxon>Streptophyta</taxon>
        <taxon>Embryophyta</taxon>
        <taxon>Tracheophyta</taxon>
        <taxon>Spermatophyta</taxon>
        <taxon>Magnoliopsida</taxon>
        <taxon>eudicotyledons</taxon>
        <taxon>Gunneridae</taxon>
        <taxon>Pentapetalae</taxon>
        <taxon>asterids</taxon>
        <taxon>lamiids</taxon>
        <taxon>Lamiales</taxon>
        <taxon>Lamiaceae</taxon>
        <taxon>Nepetoideae</taxon>
        <taxon>Mentheae</taxon>
        <taxon>Salviinae</taxon>
        <taxon>Salvia</taxon>
        <taxon>Salvia subgen. Calosphace</taxon>
        <taxon>core Calosphace</taxon>
    </lineage>
</organism>
<dbReference type="EMBL" id="PNBA02000022">
    <property type="protein sequence ID" value="KAG6386137.1"/>
    <property type="molecule type" value="Genomic_DNA"/>
</dbReference>
<dbReference type="AlphaFoldDB" id="A0A8X8W128"/>
<reference evidence="3" key="2">
    <citation type="submission" date="2020-08" db="EMBL/GenBank/DDBJ databases">
        <title>Plant Genome Project.</title>
        <authorList>
            <person name="Zhang R.-G."/>
        </authorList>
    </citation>
    <scope>NUCLEOTIDE SEQUENCE</scope>
    <source>
        <strain evidence="3">Huo1</strain>
        <tissue evidence="3">Leaf</tissue>
    </source>
</reference>
<evidence type="ECO:0000313" key="4">
    <source>
        <dbReference type="Proteomes" id="UP000298416"/>
    </source>
</evidence>
<feature type="domain" description="PB1-like" evidence="2">
    <location>
        <begin position="9"/>
        <end position="68"/>
    </location>
</feature>
<feature type="compositionally biased region" description="Polar residues" evidence="1">
    <location>
        <begin position="261"/>
        <end position="275"/>
    </location>
</feature>
<comment type="caution">
    <text evidence="3">The sequence shown here is derived from an EMBL/GenBank/DDBJ whole genome shotgun (WGS) entry which is preliminary data.</text>
</comment>
<accession>A0A8X8W128</accession>
<feature type="region of interest" description="Disordered" evidence="1">
    <location>
        <begin position="234"/>
        <end position="277"/>
    </location>
</feature>
<evidence type="ECO:0000256" key="1">
    <source>
        <dbReference type="SAM" id="MobiDB-lite"/>
    </source>
</evidence>
<evidence type="ECO:0000259" key="2">
    <source>
        <dbReference type="Pfam" id="PF26130"/>
    </source>
</evidence>